<protein>
    <submittedName>
        <fullName evidence="2">Beta-galactosidase</fullName>
    </submittedName>
</protein>
<reference evidence="2" key="1">
    <citation type="journal article" date="2013" name="Environ. Microbiol.">
        <title>Microbiota from the distal guts of lean and obese adolescents exhibit partial functional redundancy besides clear differences in community structure.</title>
        <authorList>
            <person name="Ferrer M."/>
            <person name="Ruiz A."/>
            <person name="Lanza F."/>
            <person name="Haange S.B."/>
            <person name="Oberbach A."/>
            <person name="Till H."/>
            <person name="Bargiela R."/>
            <person name="Campoy C."/>
            <person name="Segura M.T."/>
            <person name="Richter M."/>
            <person name="von Bergen M."/>
            <person name="Seifert J."/>
            <person name="Suarez A."/>
        </authorList>
    </citation>
    <scope>NUCLEOTIDE SEQUENCE</scope>
</reference>
<proteinExistence type="predicted"/>
<feature type="domain" description="Malectin" evidence="1">
    <location>
        <begin position="17"/>
        <end position="77"/>
    </location>
</feature>
<sequence length="167" mass="18350">FAEPWLGKHEGTGIDCDGERIFDVAINDSVVVDDLDLWAEAGFAGACKKVVDVKVKGGLLTISFPEVKVGEAIISAIAIAAKGEIGDAEKWNTAFKGSKPASGMSKTYWADLDKDVVEKYPKELLPQDNEVFPAVRYKSKTSTWTINPGVAREYMLRFRYKNTTGEQ</sequence>
<name>K1UDY6_9ZZZZ</name>
<dbReference type="Gene3D" id="2.60.120.430">
    <property type="entry name" value="Galactose-binding lectin"/>
    <property type="match status" value="1"/>
</dbReference>
<feature type="non-terminal residue" evidence="2">
    <location>
        <position position="1"/>
    </location>
</feature>
<organism evidence="2">
    <name type="scientific">human gut metagenome</name>
    <dbReference type="NCBI Taxonomy" id="408170"/>
    <lineage>
        <taxon>unclassified sequences</taxon>
        <taxon>metagenomes</taxon>
        <taxon>organismal metagenomes</taxon>
    </lineage>
</organism>
<dbReference type="Pfam" id="PF11721">
    <property type="entry name" value="Malectin"/>
    <property type="match status" value="1"/>
</dbReference>
<accession>K1UDY6</accession>
<dbReference type="EMBL" id="AJWY01005397">
    <property type="protein sequence ID" value="EKC69736.1"/>
    <property type="molecule type" value="Genomic_DNA"/>
</dbReference>
<gene>
    <name evidence="2" type="ORF">LEA_08138</name>
</gene>
<evidence type="ECO:0000259" key="1">
    <source>
        <dbReference type="Pfam" id="PF11721"/>
    </source>
</evidence>
<feature type="non-terminal residue" evidence="2">
    <location>
        <position position="167"/>
    </location>
</feature>
<comment type="caution">
    <text evidence="2">The sequence shown here is derived from an EMBL/GenBank/DDBJ whole genome shotgun (WGS) entry which is preliminary data.</text>
</comment>
<dbReference type="AlphaFoldDB" id="K1UDY6"/>
<dbReference type="InterPro" id="IPR021720">
    <property type="entry name" value="Malectin_dom"/>
</dbReference>
<evidence type="ECO:0000313" key="2">
    <source>
        <dbReference type="EMBL" id="EKC69736.1"/>
    </source>
</evidence>